<name>A0ACD1FX85_9EURO</name>
<organism evidence="1 2">
    <name type="scientific">Aspergillus brunneoviolaceus CBS 621.78</name>
    <dbReference type="NCBI Taxonomy" id="1450534"/>
    <lineage>
        <taxon>Eukaryota</taxon>
        <taxon>Fungi</taxon>
        <taxon>Dikarya</taxon>
        <taxon>Ascomycota</taxon>
        <taxon>Pezizomycotina</taxon>
        <taxon>Eurotiomycetes</taxon>
        <taxon>Eurotiomycetidae</taxon>
        <taxon>Eurotiales</taxon>
        <taxon>Aspergillaceae</taxon>
        <taxon>Aspergillus</taxon>
        <taxon>Aspergillus subgen. Circumdati</taxon>
    </lineage>
</organism>
<gene>
    <name evidence="1" type="ORF">BO95DRAFT_446883</name>
</gene>
<evidence type="ECO:0000313" key="2">
    <source>
        <dbReference type="Proteomes" id="UP000249057"/>
    </source>
</evidence>
<keyword evidence="2" id="KW-1185">Reference proteome</keyword>
<sequence>MPTNATARTENIVIHRTRSRSSIAHLDPVSDSRSTTPYSFVFLCCAMLSLLTWRWMFNHNARKPGKKDRSGSWVIEG</sequence>
<evidence type="ECO:0000313" key="1">
    <source>
        <dbReference type="EMBL" id="RAH41573.1"/>
    </source>
</evidence>
<reference evidence="1" key="1">
    <citation type="submission" date="2018-02" db="EMBL/GenBank/DDBJ databases">
        <title>The genomes of Aspergillus section Nigri reveals drivers in fungal speciation.</title>
        <authorList>
            <consortium name="DOE Joint Genome Institute"/>
            <person name="Vesth T.C."/>
            <person name="Nybo J."/>
            <person name="Theobald S."/>
            <person name="Brandl J."/>
            <person name="Frisvad J.C."/>
            <person name="Nielsen K.F."/>
            <person name="Lyhne E.K."/>
            <person name="Kogle M.E."/>
            <person name="Kuo A."/>
            <person name="Riley R."/>
            <person name="Clum A."/>
            <person name="Nolan M."/>
            <person name="Lipzen A."/>
            <person name="Salamov A."/>
            <person name="Henrissat B."/>
            <person name="Wiebenga A."/>
            <person name="De vries R.P."/>
            <person name="Grigoriev I.V."/>
            <person name="Mortensen U.H."/>
            <person name="Andersen M.R."/>
            <person name="Baker S.E."/>
        </authorList>
    </citation>
    <scope>NUCLEOTIDE SEQUENCE</scope>
    <source>
        <strain evidence="1">CBS 621.78</strain>
    </source>
</reference>
<dbReference type="Proteomes" id="UP000249057">
    <property type="component" value="Unassembled WGS sequence"/>
</dbReference>
<proteinExistence type="predicted"/>
<protein>
    <submittedName>
        <fullName evidence="1">Uncharacterized protein</fullName>
    </submittedName>
</protein>
<accession>A0ACD1FX85</accession>
<dbReference type="EMBL" id="KZ825386">
    <property type="protein sequence ID" value="RAH41573.1"/>
    <property type="molecule type" value="Genomic_DNA"/>
</dbReference>